<organism evidence="2 3">
    <name type="scientific">Filimonas zeae</name>
    <dbReference type="NCBI Taxonomy" id="1737353"/>
    <lineage>
        <taxon>Bacteria</taxon>
        <taxon>Pseudomonadati</taxon>
        <taxon>Bacteroidota</taxon>
        <taxon>Chitinophagia</taxon>
        <taxon>Chitinophagales</taxon>
        <taxon>Chitinophagaceae</taxon>
        <taxon>Filimonas</taxon>
    </lineage>
</organism>
<evidence type="ECO:0000313" key="2">
    <source>
        <dbReference type="EMBL" id="GGH80924.1"/>
    </source>
</evidence>
<feature type="transmembrane region" description="Helical" evidence="1">
    <location>
        <begin position="94"/>
        <end position="115"/>
    </location>
</feature>
<dbReference type="EMBL" id="BMIB01000006">
    <property type="protein sequence ID" value="GGH80924.1"/>
    <property type="molecule type" value="Genomic_DNA"/>
</dbReference>
<keyword evidence="1" id="KW-0472">Membrane</keyword>
<evidence type="ECO:0000313" key="3">
    <source>
        <dbReference type="Proteomes" id="UP000627292"/>
    </source>
</evidence>
<dbReference type="PANTHER" id="PTHR41282">
    <property type="entry name" value="CONSERVED TRANSMEMBRANE PROTEIN-RELATED"/>
    <property type="match status" value="1"/>
</dbReference>
<dbReference type="Pfam" id="PF12811">
    <property type="entry name" value="BaxI_1"/>
    <property type="match status" value="1"/>
</dbReference>
<gene>
    <name evidence="2" type="ORF">GCM10011379_52520</name>
</gene>
<reference evidence="2" key="1">
    <citation type="journal article" date="2014" name="Int. J. Syst. Evol. Microbiol.">
        <title>Complete genome sequence of Corynebacterium casei LMG S-19264T (=DSM 44701T), isolated from a smear-ripened cheese.</title>
        <authorList>
            <consortium name="US DOE Joint Genome Institute (JGI-PGF)"/>
            <person name="Walter F."/>
            <person name="Albersmeier A."/>
            <person name="Kalinowski J."/>
            <person name="Ruckert C."/>
        </authorList>
    </citation>
    <scope>NUCLEOTIDE SEQUENCE</scope>
    <source>
        <strain evidence="2">CGMCC 1.15290</strain>
    </source>
</reference>
<feature type="transmembrane region" description="Helical" evidence="1">
    <location>
        <begin position="37"/>
        <end position="55"/>
    </location>
</feature>
<feature type="transmembrane region" description="Helical" evidence="1">
    <location>
        <begin position="189"/>
        <end position="208"/>
    </location>
</feature>
<protein>
    <submittedName>
        <fullName evidence="2">Membrane protein</fullName>
    </submittedName>
</protein>
<comment type="caution">
    <text evidence="2">The sequence shown here is derived from an EMBL/GenBank/DDBJ whole genome shotgun (WGS) entry which is preliminary data.</text>
</comment>
<reference evidence="2" key="2">
    <citation type="submission" date="2020-09" db="EMBL/GenBank/DDBJ databases">
        <authorList>
            <person name="Sun Q."/>
            <person name="Zhou Y."/>
        </authorList>
    </citation>
    <scope>NUCLEOTIDE SEQUENCE</scope>
    <source>
        <strain evidence="2">CGMCC 1.15290</strain>
    </source>
</reference>
<dbReference type="AlphaFoldDB" id="A0A917J3L6"/>
<sequence length="255" mass="28009">MALFESENPTLGEKVFQQSLSMPSGAVMTVRGTLAKFGFLLLMIMAGAAYTWGLFGKYQDGTMMTLFWVGLIGGLVTGLIISFKPNTARYLAPLYGLLEGLALGTISVLVNSAFAKKNPGIVIQAVGLTFAIGLAMFLLYNFKVIRATERFKSIILTATAGIALFYGIWFILSLFGVNMSFMRWEDTSMLGIGINLFVAGIAAFSLILDFDRIEQGVRMGAPKHMEWYGAFGLTVTMVWLYIQILKLLSRLSSRN</sequence>
<dbReference type="PANTHER" id="PTHR41282:SF1">
    <property type="entry name" value="CONSERVED TRANSMEMBRANE PROTEIN-RELATED"/>
    <property type="match status" value="1"/>
</dbReference>
<evidence type="ECO:0000256" key="1">
    <source>
        <dbReference type="SAM" id="Phobius"/>
    </source>
</evidence>
<feature type="transmembrane region" description="Helical" evidence="1">
    <location>
        <begin position="154"/>
        <end position="177"/>
    </location>
</feature>
<keyword evidence="1" id="KW-0812">Transmembrane</keyword>
<keyword evidence="3" id="KW-1185">Reference proteome</keyword>
<dbReference type="InterPro" id="IPR010539">
    <property type="entry name" value="BaxI_1-like"/>
</dbReference>
<dbReference type="Proteomes" id="UP000627292">
    <property type="component" value="Unassembled WGS sequence"/>
</dbReference>
<feature type="transmembrane region" description="Helical" evidence="1">
    <location>
        <begin position="228"/>
        <end position="248"/>
    </location>
</feature>
<feature type="transmembrane region" description="Helical" evidence="1">
    <location>
        <begin position="121"/>
        <end position="142"/>
    </location>
</feature>
<feature type="transmembrane region" description="Helical" evidence="1">
    <location>
        <begin position="61"/>
        <end position="82"/>
    </location>
</feature>
<name>A0A917J3L6_9BACT</name>
<accession>A0A917J3L6</accession>
<dbReference type="RefSeq" id="WP_188958216.1">
    <property type="nucleotide sequence ID" value="NZ_BMIB01000006.1"/>
</dbReference>
<proteinExistence type="predicted"/>
<keyword evidence="1" id="KW-1133">Transmembrane helix</keyword>
<dbReference type="PIRSF" id="PIRSF009160">
    <property type="entry name" value="UCP009160"/>
    <property type="match status" value="1"/>
</dbReference>